<name>A0A4U6CVD5_9BACT</name>
<accession>A0A4U6CVD5</accession>
<keyword evidence="1" id="KW-0732">Signal</keyword>
<dbReference type="AlphaFoldDB" id="A0A4U6CVD5"/>
<evidence type="ECO:0008006" key="4">
    <source>
        <dbReference type="Google" id="ProtNLM"/>
    </source>
</evidence>
<evidence type="ECO:0000313" key="2">
    <source>
        <dbReference type="EMBL" id="TKT88622.1"/>
    </source>
</evidence>
<organism evidence="2 3">
    <name type="scientific">Dyadobacter frigoris</name>
    <dbReference type="NCBI Taxonomy" id="2576211"/>
    <lineage>
        <taxon>Bacteria</taxon>
        <taxon>Pseudomonadati</taxon>
        <taxon>Bacteroidota</taxon>
        <taxon>Cytophagia</taxon>
        <taxon>Cytophagales</taxon>
        <taxon>Spirosomataceae</taxon>
        <taxon>Dyadobacter</taxon>
    </lineage>
</organism>
<feature type="signal peptide" evidence="1">
    <location>
        <begin position="1"/>
        <end position="21"/>
    </location>
</feature>
<gene>
    <name evidence="2" type="ORF">FDK13_27135</name>
</gene>
<dbReference type="Proteomes" id="UP000304900">
    <property type="component" value="Unassembled WGS sequence"/>
</dbReference>
<dbReference type="RefSeq" id="WP_137343159.1">
    <property type="nucleotide sequence ID" value="NZ_BSQH01000012.1"/>
</dbReference>
<comment type="caution">
    <text evidence="2">The sequence shown here is derived from an EMBL/GenBank/DDBJ whole genome shotgun (WGS) entry which is preliminary data.</text>
</comment>
<protein>
    <recommendedName>
        <fullName evidence="4">Gliding motility-associated protein GldM C-terminal domain-containing protein</fullName>
    </recommendedName>
</protein>
<keyword evidence="3" id="KW-1185">Reference proteome</keyword>
<feature type="chain" id="PRO_5021007464" description="Gliding motility-associated protein GldM C-terminal domain-containing protein" evidence="1">
    <location>
        <begin position="22"/>
        <end position="134"/>
    </location>
</feature>
<dbReference type="EMBL" id="SZVO01000015">
    <property type="protein sequence ID" value="TKT88622.1"/>
    <property type="molecule type" value="Genomic_DNA"/>
</dbReference>
<reference evidence="2 3" key="1">
    <citation type="submission" date="2019-05" db="EMBL/GenBank/DDBJ databases">
        <title>Dyadobacter AR-3-8 sp. nov., isolated from arctic soil.</title>
        <authorList>
            <person name="Chaudhary D.K."/>
        </authorList>
    </citation>
    <scope>NUCLEOTIDE SEQUENCE [LARGE SCALE GENOMIC DNA]</scope>
    <source>
        <strain evidence="2 3">AR-3-8</strain>
    </source>
</reference>
<evidence type="ECO:0000313" key="3">
    <source>
        <dbReference type="Proteomes" id="UP000304900"/>
    </source>
</evidence>
<proteinExistence type="predicted"/>
<evidence type="ECO:0000256" key="1">
    <source>
        <dbReference type="SAM" id="SignalP"/>
    </source>
</evidence>
<sequence>MIQLKLFIAFILLTTNINSFGQTITDPIDVPYFVIKRKTANVLLPESLGGKSVKGFAGITIAVNSLGKVQHSEMVKLKLSGKVNLSYQPGQDVKSDTVLKFETFILKNVSKIKIIKTDKRKPPKLSTITFLVRF</sequence>